<reference evidence="3" key="1">
    <citation type="journal article" date="2019" name="Mol. Biol. Evol.">
        <title>Blast fungal genomes show frequent chromosomal changes, gene gains and losses, and effector gene turnover.</title>
        <authorList>
            <person name="Gomez Luciano L.B."/>
            <person name="Jason Tsai I."/>
            <person name="Chuma I."/>
            <person name="Tosa Y."/>
            <person name="Chen Y.H."/>
            <person name="Li J.Y."/>
            <person name="Li M.Y."/>
            <person name="Jade Lu M.Y."/>
            <person name="Nakayashiki H."/>
            <person name="Li W.H."/>
        </authorList>
    </citation>
    <scope>NUCLEOTIDE SEQUENCE</scope>
    <source>
        <strain evidence="3">NI907</strain>
    </source>
</reference>
<dbReference type="Proteomes" id="UP000515153">
    <property type="component" value="Unplaced"/>
</dbReference>
<keyword evidence="2" id="KW-1185">Reference proteome</keyword>
<evidence type="ECO:0000313" key="2">
    <source>
        <dbReference type="Proteomes" id="UP000515153"/>
    </source>
</evidence>
<dbReference type="GeneID" id="41967045"/>
<dbReference type="AlphaFoldDB" id="A0A6P8AQX3"/>
<dbReference type="KEGG" id="pgri:PgNI_12185"/>
<dbReference type="RefSeq" id="XP_030977287.1">
    <property type="nucleotide sequence ID" value="XM_031132140.1"/>
</dbReference>
<proteinExistence type="predicted"/>
<accession>A0A6P8AQX3</accession>
<sequence length="323" mass="37731">MRAPLYPQFPKIIHITRIFGNFKIVNTGLNINSITFMEEIGYSSNNNSISYLDPFSNFKICEPVKIFGFAVELADPDLFGRSRGTELFGSFNPNVIAELFWEQSQPWAKFAESHIDLVSYICEQFYDVLLKKRGAKDVASRIWSFKVRERLEQRKVKAREELRMLIEDLKGFPINYNHYYTDNLHRTGEDKLRTRLNAMNPALLEHRSSINCSRGAHYDKFDLELIIGTLSKATREFNVDMEKFSCEEALDCLHAIYKVIERHMFRDFKHVFSLLVVAIINDTEIKSVAFESSVIYHQRKFLVNRISKFEESRIIFRNAVGIL</sequence>
<organism evidence="2 3">
    <name type="scientific">Pyricularia grisea</name>
    <name type="common">Crabgrass-specific blast fungus</name>
    <name type="synonym">Magnaporthe grisea</name>
    <dbReference type="NCBI Taxonomy" id="148305"/>
    <lineage>
        <taxon>Eukaryota</taxon>
        <taxon>Fungi</taxon>
        <taxon>Dikarya</taxon>
        <taxon>Ascomycota</taxon>
        <taxon>Pezizomycotina</taxon>
        <taxon>Sordariomycetes</taxon>
        <taxon>Sordariomycetidae</taxon>
        <taxon>Magnaporthales</taxon>
        <taxon>Pyriculariaceae</taxon>
        <taxon>Pyricularia</taxon>
    </lineage>
</organism>
<evidence type="ECO:0000259" key="1">
    <source>
        <dbReference type="PROSITE" id="PS51388"/>
    </source>
</evidence>
<reference evidence="3" key="2">
    <citation type="submission" date="2019-10" db="EMBL/GenBank/DDBJ databases">
        <authorList>
            <consortium name="NCBI Genome Project"/>
        </authorList>
    </citation>
    <scope>NUCLEOTIDE SEQUENCE</scope>
    <source>
        <strain evidence="3">NI907</strain>
    </source>
</reference>
<protein>
    <recommendedName>
        <fullName evidence="1">GED domain-containing protein</fullName>
    </recommendedName>
</protein>
<dbReference type="PROSITE" id="PS51388">
    <property type="entry name" value="GED"/>
    <property type="match status" value="1"/>
</dbReference>
<reference evidence="3" key="3">
    <citation type="submission" date="2025-08" db="UniProtKB">
        <authorList>
            <consortium name="RefSeq"/>
        </authorList>
    </citation>
    <scope>IDENTIFICATION</scope>
    <source>
        <strain evidence="3">NI907</strain>
    </source>
</reference>
<name>A0A6P8AQX3_PYRGI</name>
<gene>
    <name evidence="3" type="ORF">PgNI_12185</name>
</gene>
<dbReference type="InterPro" id="IPR020850">
    <property type="entry name" value="GED_dom"/>
</dbReference>
<evidence type="ECO:0000313" key="3">
    <source>
        <dbReference type="RefSeq" id="XP_030977287.1"/>
    </source>
</evidence>
<feature type="domain" description="GED" evidence="1">
    <location>
        <begin position="226"/>
        <end position="323"/>
    </location>
</feature>